<keyword evidence="2" id="KW-1185">Reference proteome</keyword>
<evidence type="ECO:0000313" key="1">
    <source>
        <dbReference type="EMBL" id="ESL05682.1"/>
    </source>
</evidence>
<dbReference type="VEuPathDB" id="TriTrypDB:TRSC58_06659"/>
<gene>
    <name evidence="1" type="ORF">TRSC58_06659</name>
</gene>
<comment type="caution">
    <text evidence="1">The sequence shown here is derived from an EMBL/GenBank/DDBJ whole genome shotgun (WGS) entry which is preliminary data.</text>
</comment>
<accession>A0A061IXE8</accession>
<dbReference type="OrthoDB" id="428159at2759"/>
<evidence type="ECO:0008006" key="3">
    <source>
        <dbReference type="Google" id="ProtNLM"/>
    </source>
</evidence>
<organism evidence="1 2">
    <name type="scientific">Trypanosoma rangeli SC58</name>
    <dbReference type="NCBI Taxonomy" id="429131"/>
    <lineage>
        <taxon>Eukaryota</taxon>
        <taxon>Discoba</taxon>
        <taxon>Euglenozoa</taxon>
        <taxon>Kinetoplastea</taxon>
        <taxon>Metakinetoplastina</taxon>
        <taxon>Trypanosomatida</taxon>
        <taxon>Trypanosomatidae</taxon>
        <taxon>Trypanosoma</taxon>
        <taxon>Herpetosoma</taxon>
    </lineage>
</organism>
<name>A0A061IXE8_TRYRA</name>
<dbReference type="EMBL" id="AUPL01006659">
    <property type="protein sequence ID" value="ESL05682.1"/>
    <property type="molecule type" value="Genomic_DNA"/>
</dbReference>
<evidence type="ECO:0000313" key="2">
    <source>
        <dbReference type="Proteomes" id="UP000031737"/>
    </source>
</evidence>
<sequence>MKEPDTFVLRAQLQFYSFNGVWGFDGEKTSVQLIHVNTLTIDDISPSRRIMKRDIPKWQQQQRGVTRESYMDREKRMLEVESGCISAPKPQTNMESTMLSRTTDLVFDGVHIYTAQSSWTTLVGMLLFDLSARAWTAAKNDAPKVNRDMAANSSVLTLTVHQLNVHLELPWEEPLAQLSACSVRMQLHRWDGKETLEFRLDEPISLTPRFEHAAEVNILDWEDTRKEAGQSGAPRPVLHILVTQSQNNQKKYEFDTLYEKKPQVCYPNRVEVVLQSMKLLADMNFITRLSRFALDEADAYSSLLQASKPQRAMPSMSLTMMDISVKDLQVLFPVMEAAQAPSWRLTVEEVKLTNECIEVTVDSNHSAELGSRKCFANAYTINLCGVFLLCEGLYPLRFPNTVARAQLPMPQSTFTEVRSTRSVTPDDCVHTDSTFVIVSPASLNDAQLRAPFCRRIHVQMEEGACLSISALHVRDALRVLPPRASSEEVPPYYAVPVKVAHASVCMKSFASVNLPQFSILLTESGHAKAEANVGNGGEKGVNEAGLTTTNLAKLCFLGTLTLSACFESREETVTQAQFAIHGPFELLDGNGVAVLFRRGDEALNRERQLSSCGSPEPDAAGLCVDVTDTPAERRMCLESHGIIVTLQPHTVDFVLRMQNFIALIRREGLFAMERKNNTNNSRTNDAHDTDETQLSYSSTKRQTVLTVRVALLSLTVERTALMEARNVKARLSWRDGDSTSVDASIPYKVTIGDLLLRKLDSASAFVFLSSIEVFLGVGEVNLRANPLVINNYDMLFYADLWRSVEALYHYVLQNVTFSKKNEDGFKQSVMVTLTDVRVCFFLSRQPLVCEATDGRMEIVFPVVVLKQKASTAGRSLTFETENGVVRYRPPEGLLPPFVKNLSLSCFVENSLVTQSRSIVIHLSGVEAFIPLGDTLQCCVEAVAQAFLPLLSVSAVTRRNLDLGPPSTAEVPAAPLSCDKFIFTIPLVSLNVCAAQSEDEALVGKTAVLFGVTLHNIIWEQSRTGVNEKTLAQVLSVTSTVNAAFQKEFVSATAPSGALDEPSKWAVYFCKEISVSEATVPSSSSHTDEGGGGEVLLHEQLPTRLVSIIARAHAVKLTVSPKLLSTLNEHFFLHVLSGVYRTRSVTASYLPSLSVRDAAASSHCSSVGGPSDQLLTIRSDCCLSTDLTLGGRRGTSLRFSKEPGESNPSNKITVKGVNHAKVFVSMVVGPDGSLKPPIVVDPGLTVVIEGVPFVTEGGDVMDYVELGARSLLLAPTEQLPVAVPGSPCRSLAASACVPLNAARWYGLEVTIDALTDVVLSLWSEHHSIEVSSEAYVRYKLAKNCYEGNRGVRDFIDESGEVALLNVSILCDSGFITKDPTGLMVHVKHHKLKEDHTNAGMTVVRAIVSNTSFTLSVGNLRLLYDTINELRQGLNKIGSTTAVVTTLTPAHHRNEEQNRRFVTRGKVYTGGVDHSSHEEPPLLWSREGEVTPLIDFAASAARIELILTNDFYRPEVAVVLSESALMAKGNRSLNRMKWTASSVVRVTDYPQLQPSRDILLVSPEVAVEYTRYTGGGFSLQGALTCLELSLTLPLVTALRLLRFRFDLQRTEAYSFLNCTGVPLLLLAVTKVNKKGLKARTQFCRLPPGKLVKASLFHYSQTLFRVVADDREEIDEYDENPNMFGTEVNLLALRRGATYRFPLAEPSLGALDVVMRLDEMERIVNLTTSVAIQNELSTHIVCLPGTFSDSFRVLPKEKRYAPLPCLRHPFSLIVGEWRFKTKNALVTLEGLVSAFTLFSSGQKGASESAMKGGVVVAASRRAYMEGDDTLVIPLTLEKDHQDEGLAEADEKRRKEMRVFLVLTRRVALESEPRTSRLLSRYEVELRVCPMVTVVNETGTLLAVNVVSSSSASDAATHARTFVREEEEFNCFSQSLEGESFSMNLTSEFADGVQFSSVEPLPLTFRGTATVAMKDSAGGKMVTLLVEHAAHSKFIVRVAAILINELPFPVRVYDESDALMPGQNDVEGLPSGHKLPLTLPALQEQLQRPDAAVVVRIVAGGPNATCSQLLTCNTLTVSGMLQSVDEDVVHIFRVQRVGGIKKVLSPTPMIRLEPMWVFRNQSHTFFLTMRSVGMAEAFIIEPRTTKEWTTFAVASASDPLMQMRYGGNGEELFMWSEPLKLATLSGNNVPIAMRHQLHEKVTEMGEMVLPPSVVEAGVAVYTSMRTPMMVGESLMCERFACLSITPWRKNGIFYVDFSLDGNVPVVVENRTGRSLQYEHVRKASSDLQQVVRAYVIPPFTDGVTCFDGDGTSHVMRLTLFDGNSPPQQCIVDLAKAAVTRKVVTASPGMFVLCTYDHSIRRYYVSVTADRSLESRLLFQPRYVIHVETFIHTLSLYVASICVPKDEPVVQTSPLAVLVTRNQLRLGRGITTEESTNAEVLAALKRCELDVILIQAFGIYSVFSANEKHYFGRLDVGRLTFIDCTNPRPAYPVIVDLRSEVTCAGASDTKAVKPCLSLKMHALASGGSYCSDDEPCTWKRCDHSAAAPLS</sequence>
<proteinExistence type="predicted"/>
<protein>
    <recommendedName>
        <fullName evidence="3">Vacuolar protein sorting-associated protein 13 DH-like domain-containing protein</fullName>
    </recommendedName>
</protein>
<reference evidence="1 2" key="1">
    <citation type="submission" date="2013-07" db="EMBL/GenBank/DDBJ databases">
        <authorList>
            <person name="Stoco P.H."/>
            <person name="Wagner G."/>
            <person name="Gerber A."/>
            <person name="Zaha A."/>
            <person name="Thompson C."/>
            <person name="Bartholomeu D.C."/>
            <person name="Luckemeyer D.D."/>
            <person name="Bahia D."/>
            <person name="Loreto E."/>
            <person name="Prestes E.B."/>
            <person name="Lima F.M."/>
            <person name="Rodrigues-Luiz G."/>
            <person name="Vallejo G.A."/>
            <person name="Filho J.F."/>
            <person name="Monteiro K.M."/>
            <person name="Tyler K.M."/>
            <person name="de Almeida L.G."/>
            <person name="Ortiz M.F."/>
            <person name="Siervo M.A."/>
            <person name="de Moraes M.H."/>
            <person name="Cunha O.L."/>
            <person name="Mendonca-Neto R."/>
            <person name="Silva R."/>
            <person name="Teixeira S.M."/>
            <person name="Murta S.M."/>
            <person name="Sincero T.C."/>
            <person name="Mendes T.A."/>
            <person name="Urmenyi T.P."/>
            <person name="Silva V.G."/>
            <person name="da Rocha W.D."/>
            <person name="Andersson B."/>
            <person name="Romanha A.J."/>
            <person name="Steindel M."/>
            <person name="de Vasconcelos A.T."/>
            <person name="Grisard E.C."/>
        </authorList>
    </citation>
    <scope>NUCLEOTIDE SEQUENCE [LARGE SCALE GENOMIC DNA]</scope>
    <source>
        <strain evidence="1 2">SC58</strain>
    </source>
</reference>
<dbReference type="Proteomes" id="UP000031737">
    <property type="component" value="Unassembled WGS sequence"/>
</dbReference>